<organism evidence="2 3">
    <name type="scientific">Stylonychia lemnae</name>
    <name type="common">Ciliate</name>
    <dbReference type="NCBI Taxonomy" id="5949"/>
    <lineage>
        <taxon>Eukaryota</taxon>
        <taxon>Sar</taxon>
        <taxon>Alveolata</taxon>
        <taxon>Ciliophora</taxon>
        <taxon>Intramacronucleata</taxon>
        <taxon>Spirotrichea</taxon>
        <taxon>Stichotrichia</taxon>
        <taxon>Sporadotrichida</taxon>
        <taxon>Oxytrichidae</taxon>
        <taxon>Stylonychinae</taxon>
        <taxon>Stylonychia</taxon>
    </lineage>
</organism>
<dbReference type="InParanoid" id="A0A077ZQ51"/>
<feature type="region of interest" description="Disordered" evidence="1">
    <location>
        <begin position="1"/>
        <end position="24"/>
    </location>
</feature>
<reference evidence="2 3" key="1">
    <citation type="submission" date="2014-06" db="EMBL/GenBank/DDBJ databases">
        <authorList>
            <person name="Swart Estienne"/>
        </authorList>
    </citation>
    <scope>NUCLEOTIDE SEQUENCE [LARGE SCALE GENOMIC DNA]</scope>
    <source>
        <strain evidence="2 3">130c</strain>
    </source>
</reference>
<protein>
    <submittedName>
        <fullName evidence="2">Uncharacterized protein</fullName>
    </submittedName>
</protein>
<evidence type="ECO:0000313" key="2">
    <source>
        <dbReference type="EMBL" id="CDW71510.1"/>
    </source>
</evidence>
<proteinExistence type="predicted"/>
<name>A0A077ZQ51_STYLE</name>
<dbReference type="AlphaFoldDB" id="A0A077ZQ51"/>
<evidence type="ECO:0000256" key="1">
    <source>
        <dbReference type="SAM" id="MobiDB-lite"/>
    </source>
</evidence>
<accession>A0A077ZQ51</accession>
<sequence length="158" mass="18231">MPPKRTATQEQLSNTPKSFHNMNFQPYIPPNATVKEKIIHEFLTQHEVFTVDVKQMLEDLSKDYTPSTRLQLALKERTTKRGNLLHRRQNSANNVGNNTMREKQSASQLCQKVDTKMDSARQYDESMMSFESAFDTRVNEQQSLSAQNQESGFNIQGF</sequence>
<gene>
    <name evidence="2" type="primary">Contig1256.g1382</name>
    <name evidence="2" type="ORF">STYLEM_456</name>
</gene>
<evidence type="ECO:0000313" key="3">
    <source>
        <dbReference type="Proteomes" id="UP000039865"/>
    </source>
</evidence>
<dbReference type="EMBL" id="CCKQ01000436">
    <property type="protein sequence ID" value="CDW71510.1"/>
    <property type="molecule type" value="Genomic_DNA"/>
</dbReference>
<dbReference type="Proteomes" id="UP000039865">
    <property type="component" value="Unassembled WGS sequence"/>
</dbReference>
<keyword evidence="3" id="KW-1185">Reference proteome</keyword>